<keyword evidence="10 15" id="KW-0234">DNA repair</keyword>
<evidence type="ECO:0000256" key="8">
    <source>
        <dbReference type="ARBA" id="ARBA00023125"/>
    </source>
</evidence>
<dbReference type="InterPro" id="IPR027417">
    <property type="entry name" value="P-loop_NTPase"/>
</dbReference>
<evidence type="ECO:0000256" key="5">
    <source>
        <dbReference type="ARBA" id="ARBA00022801"/>
    </source>
</evidence>
<comment type="caution">
    <text evidence="19">The sequence shown here is derived from an EMBL/GenBank/DDBJ whole genome shotgun (WGS) entry which is preliminary data.</text>
</comment>
<dbReference type="Pfam" id="PF00271">
    <property type="entry name" value="Helicase_C"/>
    <property type="match status" value="1"/>
</dbReference>
<feature type="domain" description="Helicase ATP-binding" evidence="17">
    <location>
        <begin position="424"/>
        <end position="585"/>
    </location>
</feature>
<evidence type="ECO:0000256" key="10">
    <source>
        <dbReference type="ARBA" id="ARBA00023204"/>
    </source>
</evidence>
<comment type="similarity">
    <text evidence="1 15">Belongs to the helicase family. RecG subfamily.</text>
</comment>
<dbReference type="GO" id="GO:0006281">
    <property type="term" value="P:DNA repair"/>
    <property type="evidence" value="ECO:0007669"/>
    <property type="project" value="UniProtKB-UniRule"/>
</dbReference>
<dbReference type="PANTHER" id="PTHR47964">
    <property type="entry name" value="ATP-DEPENDENT DNA HELICASE HOMOLOG RECG, CHLOROPLASTIC"/>
    <property type="match status" value="1"/>
</dbReference>
<dbReference type="InterPro" id="IPR001650">
    <property type="entry name" value="Helicase_C-like"/>
</dbReference>
<feature type="compositionally biased region" description="Low complexity" evidence="16">
    <location>
        <begin position="102"/>
        <end position="121"/>
    </location>
</feature>
<evidence type="ECO:0000259" key="18">
    <source>
        <dbReference type="PROSITE" id="PS51194"/>
    </source>
</evidence>
<dbReference type="PROSITE" id="PS51192">
    <property type="entry name" value="HELICASE_ATP_BIND_1"/>
    <property type="match status" value="1"/>
</dbReference>
<dbReference type="InterPro" id="IPR012340">
    <property type="entry name" value="NA-bd_OB-fold"/>
</dbReference>
<evidence type="ECO:0000256" key="2">
    <source>
        <dbReference type="ARBA" id="ARBA00017846"/>
    </source>
</evidence>
<protein>
    <recommendedName>
        <fullName evidence="2 15">ATP-dependent DNA helicase RecG</fullName>
        <ecNumber evidence="13 15">5.6.2.4</ecNumber>
    </recommendedName>
</protein>
<dbReference type="GO" id="GO:0003677">
    <property type="term" value="F:DNA binding"/>
    <property type="evidence" value="ECO:0007669"/>
    <property type="project" value="UniProtKB-KW"/>
</dbReference>
<evidence type="ECO:0000256" key="11">
    <source>
        <dbReference type="ARBA" id="ARBA00023235"/>
    </source>
</evidence>
<dbReference type="Gene3D" id="3.40.50.300">
    <property type="entry name" value="P-loop containing nucleotide triphosphate hydrolases"/>
    <property type="match status" value="2"/>
</dbReference>
<evidence type="ECO:0000256" key="14">
    <source>
        <dbReference type="ARBA" id="ARBA00048988"/>
    </source>
</evidence>
<keyword evidence="6 15" id="KW-0347">Helicase</keyword>
<dbReference type="NCBIfam" id="TIGR00643">
    <property type="entry name" value="recG"/>
    <property type="match status" value="1"/>
</dbReference>
<sequence length="838" mass="94274">MAETSFERYLEQLGKPLQYAMRNNFAQLSKLRDFEPYVRYQIRTLESLKMLPAEWLPLLQELSQAVKSFDTLSLAQKQQRMRQVHDLIGHMRSVVTQAAPTGVAAPAAQPAPASEPAQVPVKTRQAPPAAPARSEPPSDPFQQSVQYLRGVGPKRAALLAKLNLRTVNDLLWYLPARYEDRRRLTPLGTLQVGQRQTFYGKVYTTQTVPQRRGKPIFTMTLEDDSGTLTCKWFKAQTYMQERFAIGARVVGSGMITVNSYNASREAVHPDLEVLEEEDGDLIHFGRLVPIYPLTAGLHQKTLRTIMKSVIDAYAPQIEETLPHEMRRDHALPTLQEAVQQVHFPDAHLDLGQLHQHQTPFHQRLIFEEFFLLELGLALRQRATQREQRAAPYRQPNHLGETLQSQLPFRLTTAQQRVLDEVLDDMQRPFPMNRLIQGDVGSGKTVVALLAMLMAVSNGFQAAIMAPTEILAEQHAATLRTLLEPLELDVALITGSLKGRIRREQLERVACGQAKIVVGTHALIYDEVQFHRLGMIVVDEQHRFGVLQRATLRNKGLTPDVLVMTATPIPRTLSMTLYGDLDLSVIDELPPGRLPVQTKVLRAGRRDQAYRRIRREVSRGQQVYIVYPLVEESESLDLGAAVEMAAQLQQEVFPDHRLGLLHGRLSSEDKDAIMRAFKQRELDILVCTTVIEVGVDISNATVMVIENAERFGLAQLHQLRGRVGRGADQAYCLLIAGDKLSKEGRQRLLVMQESSDGFYVAEQDLQIRGPGELLGTKQAGLPELHVGNLLHHGIWLEQARRAAFALIEADPGLSQPGHQPLRYAVSTRWRDRFELAAIG</sequence>
<dbReference type="InterPro" id="IPR033454">
    <property type="entry name" value="RecG_wedge"/>
</dbReference>
<keyword evidence="3 15" id="KW-0547">Nucleotide-binding</keyword>
<keyword evidence="5 15" id="KW-0378">Hydrolase</keyword>
<keyword evidence="11" id="KW-0413">Isomerase</keyword>
<evidence type="ECO:0000256" key="13">
    <source>
        <dbReference type="ARBA" id="ARBA00034808"/>
    </source>
</evidence>
<evidence type="ECO:0000256" key="12">
    <source>
        <dbReference type="ARBA" id="ARBA00034617"/>
    </source>
</evidence>
<keyword evidence="4 15" id="KW-0227">DNA damage</keyword>
<comment type="catalytic activity">
    <reaction evidence="14 15">
        <text>ATP + H2O = ADP + phosphate + H(+)</text>
        <dbReference type="Rhea" id="RHEA:13065"/>
        <dbReference type="ChEBI" id="CHEBI:15377"/>
        <dbReference type="ChEBI" id="CHEBI:15378"/>
        <dbReference type="ChEBI" id="CHEBI:30616"/>
        <dbReference type="ChEBI" id="CHEBI:43474"/>
        <dbReference type="ChEBI" id="CHEBI:456216"/>
        <dbReference type="EC" id="5.6.2.4"/>
    </reaction>
</comment>
<feature type="region of interest" description="Disordered" evidence="16">
    <location>
        <begin position="102"/>
        <end position="143"/>
    </location>
</feature>
<dbReference type="NCBIfam" id="NF008165">
    <property type="entry name" value="PRK10917.1-3"/>
    <property type="match status" value="1"/>
</dbReference>
<dbReference type="PATRIC" id="fig|1429439.4.peg.1059"/>
<evidence type="ECO:0000256" key="16">
    <source>
        <dbReference type="SAM" id="MobiDB-lite"/>
    </source>
</evidence>
<evidence type="ECO:0000313" key="19">
    <source>
        <dbReference type="EMBL" id="ETX08301.1"/>
    </source>
</evidence>
<keyword evidence="7 15" id="KW-0067">ATP-binding</keyword>
<dbReference type="AlphaFoldDB" id="W4MEH6"/>
<feature type="domain" description="Helicase C-terminal" evidence="18">
    <location>
        <begin position="604"/>
        <end position="765"/>
    </location>
</feature>
<dbReference type="SMART" id="SM00487">
    <property type="entry name" value="DEXDc"/>
    <property type="match status" value="1"/>
</dbReference>
<evidence type="ECO:0000256" key="1">
    <source>
        <dbReference type="ARBA" id="ARBA00007504"/>
    </source>
</evidence>
<dbReference type="PANTHER" id="PTHR47964:SF1">
    <property type="entry name" value="ATP-DEPENDENT DNA HELICASE HOMOLOG RECG, CHLOROPLASTIC"/>
    <property type="match status" value="1"/>
</dbReference>
<dbReference type="InterPro" id="IPR011545">
    <property type="entry name" value="DEAD/DEAH_box_helicase_dom"/>
</dbReference>
<evidence type="ECO:0000256" key="3">
    <source>
        <dbReference type="ARBA" id="ARBA00022741"/>
    </source>
</evidence>
<dbReference type="EC" id="5.6.2.4" evidence="13 15"/>
<dbReference type="Gene3D" id="2.40.50.140">
    <property type="entry name" value="Nucleic acid-binding proteins"/>
    <property type="match status" value="1"/>
</dbReference>
<dbReference type="CDD" id="cd04488">
    <property type="entry name" value="RecG_wedge_OBF"/>
    <property type="match status" value="1"/>
</dbReference>
<keyword evidence="20" id="KW-1185">Reference proteome</keyword>
<dbReference type="EMBL" id="AZHX01000250">
    <property type="protein sequence ID" value="ETX08301.1"/>
    <property type="molecule type" value="Genomic_DNA"/>
</dbReference>
<dbReference type="CDD" id="cd18811">
    <property type="entry name" value="SF2_C_RecG"/>
    <property type="match status" value="1"/>
</dbReference>
<reference evidence="19 20" key="1">
    <citation type="journal article" date="2014" name="Nature">
        <title>An environmental bacterial taxon with a large and distinct metabolic repertoire.</title>
        <authorList>
            <person name="Wilson M.C."/>
            <person name="Mori T."/>
            <person name="Ruckert C."/>
            <person name="Uria A.R."/>
            <person name="Helf M.J."/>
            <person name="Takada K."/>
            <person name="Gernert C."/>
            <person name="Steffens U.A."/>
            <person name="Heycke N."/>
            <person name="Schmitt S."/>
            <person name="Rinke C."/>
            <person name="Helfrich E.J."/>
            <person name="Brachmann A.O."/>
            <person name="Gurgui C."/>
            <person name="Wakimoto T."/>
            <person name="Kracht M."/>
            <person name="Crusemann M."/>
            <person name="Hentschel U."/>
            <person name="Abe I."/>
            <person name="Matsunaga S."/>
            <person name="Kalinowski J."/>
            <person name="Takeyama H."/>
            <person name="Piel J."/>
        </authorList>
    </citation>
    <scope>NUCLEOTIDE SEQUENCE [LARGE SCALE GENOMIC DNA]</scope>
    <source>
        <strain evidence="20">TSY2</strain>
    </source>
</reference>
<dbReference type="GO" id="GO:0006310">
    <property type="term" value="P:DNA recombination"/>
    <property type="evidence" value="ECO:0007669"/>
    <property type="project" value="UniProtKB-UniRule"/>
</dbReference>
<gene>
    <name evidence="19" type="ORF">ETSY2_06165</name>
</gene>
<dbReference type="Pfam" id="PF19833">
    <property type="entry name" value="RecG_dom3_C"/>
    <property type="match status" value="1"/>
</dbReference>
<dbReference type="Proteomes" id="UP000019140">
    <property type="component" value="Unassembled WGS sequence"/>
</dbReference>
<evidence type="ECO:0000256" key="9">
    <source>
        <dbReference type="ARBA" id="ARBA00023172"/>
    </source>
</evidence>
<dbReference type="GO" id="GO:0043138">
    <property type="term" value="F:3'-5' DNA helicase activity"/>
    <property type="evidence" value="ECO:0007669"/>
    <property type="project" value="UniProtKB-EC"/>
</dbReference>
<dbReference type="InterPro" id="IPR004609">
    <property type="entry name" value="ATP-dep_DNA_helicase_RecG"/>
</dbReference>
<evidence type="ECO:0000256" key="15">
    <source>
        <dbReference type="RuleBase" id="RU363016"/>
    </source>
</evidence>
<comment type="function">
    <text evidence="15">Plays a critical role in recombination and DNA repair. Helps process Holliday junction intermediates to mature products by catalyzing branch migration. Has replication fork regression activity, unwinds stalled or blocked replication forks to make a HJ that can be resolved. Has a DNA unwinding activity characteristic of a DNA helicase with 3'-5' polarity.</text>
</comment>
<dbReference type="Pfam" id="PF00270">
    <property type="entry name" value="DEAD"/>
    <property type="match status" value="1"/>
</dbReference>
<comment type="catalytic activity">
    <reaction evidence="12 15">
        <text>Couples ATP hydrolysis with the unwinding of duplex DNA by translocating in the 3'-5' direction.</text>
        <dbReference type="EC" id="5.6.2.4"/>
    </reaction>
</comment>
<organism evidence="19 20">
    <name type="scientific">Candidatus Entotheonella gemina</name>
    <dbReference type="NCBI Taxonomy" id="1429439"/>
    <lineage>
        <taxon>Bacteria</taxon>
        <taxon>Pseudomonadati</taxon>
        <taxon>Nitrospinota/Tectimicrobiota group</taxon>
        <taxon>Candidatus Tectimicrobiota</taxon>
        <taxon>Candidatus Entotheonellia</taxon>
        <taxon>Candidatus Entotheonellales</taxon>
        <taxon>Candidatus Entotheonellaceae</taxon>
        <taxon>Candidatus Entotheonella</taxon>
    </lineage>
</organism>
<evidence type="ECO:0000256" key="4">
    <source>
        <dbReference type="ARBA" id="ARBA00022763"/>
    </source>
</evidence>
<evidence type="ECO:0000259" key="17">
    <source>
        <dbReference type="PROSITE" id="PS51192"/>
    </source>
</evidence>
<dbReference type="GO" id="GO:0005524">
    <property type="term" value="F:ATP binding"/>
    <property type="evidence" value="ECO:0007669"/>
    <property type="project" value="UniProtKB-KW"/>
</dbReference>
<dbReference type="PROSITE" id="PS51194">
    <property type="entry name" value="HELICASE_CTER"/>
    <property type="match status" value="1"/>
</dbReference>
<evidence type="ECO:0000256" key="7">
    <source>
        <dbReference type="ARBA" id="ARBA00022840"/>
    </source>
</evidence>
<dbReference type="GO" id="GO:0016887">
    <property type="term" value="F:ATP hydrolysis activity"/>
    <property type="evidence" value="ECO:0007669"/>
    <property type="project" value="RHEA"/>
</dbReference>
<evidence type="ECO:0000256" key="6">
    <source>
        <dbReference type="ARBA" id="ARBA00022806"/>
    </source>
</evidence>
<proteinExistence type="inferred from homology"/>
<dbReference type="CDD" id="cd17992">
    <property type="entry name" value="DEXHc_RecG"/>
    <property type="match status" value="1"/>
</dbReference>
<dbReference type="SUPFAM" id="SSF52540">
    <property type="entry name" value="P-loop containing nucleoside triphosphate hydrolases"/>
    <property type="match status" value="2"/>
</dbReference>
<dbReference type="SUPFAM" id="SSF50249">
    <property type="entry name" value="Nucleic acid-binding proteins"/>
    <property type="match status" value="1"/>
</dbReference>
<accession>W4MEH6</accession>
<dbReference type="SMART" id="SM00490">
    <property type="entry name" value="HELICc"/>
    <property type="match status" value="1"/>
</dbReference>
<name>W4MEH6_9BACT</name>
<dbReference type="InterPro" id="IPR014001">
    <property type="entry name" value="Helicase_ATP-bd"/>
</dbReference>
<dbReference type="NCBIfam" id="NF008168">
    <property type="entry name" value="PRK10917.2-2"/>
    <property type="match status" value="1"/>
</dbReference>
<keyword evidence="8" id="KW-0238">DNA-binding</keyword>
<dbReference type="InterPro" id="IPR047112">
    <property type="entry name" value="RecG/Mfd"/>
</dbReference>
<dbReference type="Pfam" id="PF17191">
    <property type="entry name" value="RecG_wedge"/>
    <property type="match status" value="1"/>
</dbReference>
<keyword evidence="9 15" id="KW-0233">DNA recombination</keyword>
<dbReference type="HOGENOM" id="CLU_005122_7_1_7"/>
<evidence type="ECO:0000313" key="20">
    <source>
        <dbReference type="Proteomes" id="UP000019140"/>
    </source>
</evidence>
<dbReference type="InterPro" id="IPR045562">
    <property type="entry name" value="RecG_dom3_C"/>
</dbReference>